<dbReference type="RefSeq" id="WP_154516903.1">
    <property type="nucleotide sequence ID" value="NZ_VUMT01000003.1"/>
</dbReference>
<evidence type="ECO:0000313" key="2">
    <source>
        <dbReference type="Proteomes" id="UP000482209"/>
    </source>
</evidence>
<keyword evidence="2" id="KW-1185">Reference proteome</keyword>
<dbReference type="EMBL" id="VUMT01000003">
    <property type="protein sequence ID" value="MSS62799.1"/>
    <property type="molecule type" value="Genomic_DNA"/>
</dbReference>
<evidence type="ECO:0000313" key="1">
    <source>
        <dbReference type="EMBL" id="MSS62799.1"/>
    </source>
</evidence>
<comment type="caution">
    <text evidence="1">The sequence shown here is derived from an EMBL/GenBank/DDBJ whole genome shotgun (WGS) entry which is preliminary data.</text>
</comment>
<accession>A0A6L5XW15</accession>
<reference evidence="1 2" key="1">
    <citation type="submission" date="2019-08" db="EMBL/GenBank/DDBJ databases">
        <title>In-depth cultivation of the pig gut microbiome towards novel bacterial diversity and tailored functional studies.</title>
        <authorList>
            <person name="Wylensek D."/>
            <person name="Hitch T.C.A."/>
            <person name="Clavel T."/>
        </authorList>
    </citation>
    <scope>NUCLEOTIDE SEQUENCE [LARGE SCALE GENOMIC DNA]</scope>
    <source>
        <strain evidence="1 2">WCA-693-APC-MOT-I</strain>
    </source>
</reference>
<protein>
    <submittedName>
        <fullName evidence="1">Uncharacterized protein</fullName>
    </submittedName>
</protein>
<name>A0A6L5XW15_9FIRM</name>
<proteinExistence type="predicted"/>
<dbReference type="Proteomes" id="UP000482209">
    <property type="component" value="Unassembled WGS sequence"/>
</dbReference>
<organism evidence="1 2">
    <name type="scientific">Velocimicrobium porci</name>
    <dbReference type="NCBI Taxonomy" id="2606634"/>
    <lineage>
        <taxon>Bacteria</taxon>
        <taxon>Bacillati</taxon>
        <taxon>Bacillota</taxon>
        <taxon>Clostridia</taxon>
        <taxon>Lachnospirales</taxon>
        <taxon>Lachnospiraceae</taxon>
        <taxon>Velocimicrobium</taxon>
    </lineage>
</organism>
<gene>
    <name evidence="1" type="ORF">FYJ58_02770</name>
</gene>
<dbReference type="AlphaFoldDB" id="A0A6L5XW15"/>
<sequence>MKLLNYDSKYLILSNLRTVDNQPMPSSHTKAQYEILCNLIIRKKISRKFFEFIVFELFGVNDWKQLDYAQTYQLIHVLTFYNYAKVRE</sequence>